<name>A0A0R3T5W1_RODNA</name>
<dbReference type="InterPro" id="IPR036322">
    <property type="entry name" value="WD40_repeat_dom_sf"/>
</dbReference>
<evidence type="ECO:0000256" key="10">
    <source>
        <dbReference type="ARBA" id="ARBA00047899"/>
    </source>
</evidence>
<evidence type="ECO:0000256" key="7">
    <source>
        <dbReference type="ARBA" id="ARBA00022741"/>
    </source>
</evidence>
<dbReference type="Gene3D" id="3.30.200.20">
    <property type="entry name" value="Phosphorylase Kinase, domain 1"/>
    <property type="match status" value="1"/>
</dbReference>
<dbReference type="Proteomes" id="UP000278807">
    <property type="component" value="Unassembled WGS sequence"/>
</dbReference>
<keyword evidence="8" id="KW-0418">Kinase</keyword>
<keyword evidence="7" id="KW-0547">Nucleotide-binding</keyword>
<dbReference type="SUPFAM" id="SSF50978">
    <property type="entry name" value="WD40 repeat-like"/>
    <property type="match status" value="1"/>
</dbReference>
<dbReference type="PROSITE" id="PS00678">
    <property type="entry name" value="WD_REPEATS_1"/>
    <property type="match status" value="1"/>
</dbReference>
<dbReference type="Gene3D" id="1.10.510.10">
    <property type="entry name" value="Transferase(Phosphotransferase) domain 1"/>
    <property type="match status" value="2"/>
</dbReference>
<comment type="catalytic activity">
    <reaction evidence="11">
        <text>L-seryl-[protein] + ATP = O-phospho-L-seryl-[protein] + ADP + H(+)</text>
        <dbReference type="Rhea" id="RHEA:17989"/>
        <dbReference type="Rhea" id="RHEA-COMP:9863"/>
        <dbReference type="Rhea" id="RHEA-COMP:11604"/>
        <dbReference type="ChEBI" id="CHEBI:15378"/>
        <dbReference type="ChEBI" id="CHEBI:29999"/>
        <dbReference type="ChEBI" id="CHEBI:30616"/>
        <dbReference type="ChEBI" id="CHEBI:83421"/>
        <dbReference type="ChEBI" id="CHEBI:456216"/>
        <dbReference type="EC" id="2.7.11.1"/>
    </reaction>
</comment>
<dbReference type="Pfam" id="PF00069">
    <property type="entry name" value="Pkinase"/>
    <property type="match status" value="2"/>
</dbReference>
<keyword evidence="5" id="KW-0808">Transferase</keyword>
<dbReference type="GO" id="GO:0004674">
    <property type="term" value="F:protein serine/threonine kinase activity"/>
    <property type="evidence" value="ECO:0007669"/>
    <property type="project" value="UniProtKB-KW"/>
</dbReference>
<accession>A0A0R3T5W1</accession>
<dbReference type="InterPro" id="IPR001680">
    <property type="entry name" value="WD40_rpt"/>
</dbReference>
<dbReference type="SMART" id="SM00220">
    <property type="entry name" value="S_TKc"/>
    <property type="match status" value="1"/>
</dbReference>
<dbReference type="InterPro" id="IPR008271">
    <property type="entry name" value="Ser/Thr_kinase_AS"/>
</dbReference>
<dbReference type="STRING" id="102285.A0A0R3T5W1"/>
<evidence type="ECO:0000256" key="6">
    <source>
        <dbReference type="ARBA" id="ARBA00022737"/>
    </source>
</evidence>
<keyword evidence="3" id="KW-0723">Serine/threonine-protein kinase</keyword>
<evidence type="ECO:0000259" key="13">
    <source>
        <dbReference type="PROSITE" id="PS50011"/>
    </source>
</evidence>
<reference evidence="16" key="1">
    <citation type="submission" date="2017-02" db="UniProtKB">
        <authorList>
            <consortium name="WormBaseParasite"/>
        </authorList>
    </citation>
    <scope>IDENTIFICATION</scope>
</reference>
<dbReference type="AlphaFoldDB" id="A0A0R3T5W1"/>
<keyword evidence="4 12" id="KW-0853">WD repeat</keyword>
<evidence type="ECO:0000313" key="14">
    <source>
        <dbReference type="EMBL" id="VDN98307.1"/>
    </source>
</evidence>
<dbReference type="PROSITE" id="PS50011">
    <property type="entry name" value="PROTEIN_KINASE_DOM"/>
    <property type="match status" value="2"/>
</dbReference>
<proteinExistence type="predicted"/>
<feature type="repeat" description="WD" evidence="12">
    <location>
        <begin position="539"/>
        <end position="580"/>
    </location>
</feature>
<sequence>MSSSTQTKRINFEDFKFDFSGGDIEGKYAIDRPIYEWKSRSFLRVKLFTEDNRDRAENEIRILKKLQGSPYVYKILAYIHGSQVDISLCTNPELLLNYKKYDYAVDMWAAGCILAGSIFQRTRIFSAKEEEKQLLKIANILGGKELIDCIKKYEISVDKGLQRSIRKCQGLGYQYFKKGGCEELITQEAIDLVKKLLVYDHKKRLTAKEALDHPYFSKIREGNLTAIGDTTKDSGVEQLCELINKQMSVTEDDNYPTIDISRKLGHGTQIGYSRKIKILETLKGCPNVNRFLGSVVWDTDTFFLFFEYINATPWHTIYIKLSGEELRNYLRQMFTALEGCHSRGIMHCDIKPNNFLIDHLRRKVYLTDWGLSTFYEGDTFYNTGIGSLPYLSPELLVNYPKYNFSIDIWPMGCIVAEAIFRKRFIFDAGRQDYLLEEILKVLGSECLLKFCRDYHINILPQQVDCRYLGHKRQQWSQFITDENREVATSEAVDLVEKLLVFDPSSPNNLLVAKEDGLVHLFDTSKEGPEGLLKCTYYYYSAHENAIFSVKWVNYGSQFLTGSGDQTIKLFDAESGTCISVYLGHKMSIRSMAIWPLNKKIFASVSRDGSIRIWDLRSQNAIGVGSAFHLQGCHLPVTSNPVRRSRAASRRSATDAHTITSVVFARDYELVTAGSTDGVIKIWDIRKFGPLKKNPPQPLVSLPYKGISKKQCGYSDLIVDSVRSHLFASCMDHNIYKYDLNSTSTRPVMLYTGHVTGSFYIKMSLSPDDSYLATGSADSKAYIYSVDKRVQHPCILSGHQSGEVSVPRWCVHDPTRIVTLSDSGQLFVWQMFPAREYTMPVPGQHAGES</sequence>
<evidence type="ECO:0000256" key="3">
    <source>
        <dbReference type="ARBA" id="ARBA00022527"/>
    </source>
</evidence>
<evidence type="ECO:0000256" key="4">
    <source>
        <dbReference type="ARBA" id="ARBA00022574"/>
    </source>
</evidence>
<feature type="repeat" description="WD" evidence="12">
    <location>
        <begin position="651"/>
        <end position="685"/>
    </location>
</feature>
<dbReference type="EMBL" id="UZAE01001191">
    <property type="protein sequence ID" value="VDN98307.1"/>
    <property type="molecule type" value="Genomic_DNA"/>
</dbReference>
<dbReference type="OrthoDB" id="2096344at2759"/>
<evidence type="ECO:0000313" key="15">
    <source>
        <dbReference type="Proteomes" id="UP000278807"/>
    </source>
</evidence>
<keyword evidence="15" id="KW-1185">Reference proteome</keyword>
<dbReference type="PANTHER" id="PTHR24054">
    <property type="entry name" value="CASEIN KINASE II SUBUNIT ALPHA"/>
    <property type="match status" value="1"/>
</dbReference>
<dbReference type="InterPro" id="IPR015943">
    <property type="entry name" value="WD40/YVTN_repeat-like_dom_sf"/>
</dbReference>
<dbReference type="SMART" id="SM00320">
    <property type="entry name" value="WD40"/>
    <property type="match status" value="6"/>
</dbReference>
<evidence type="ECO:0000256" key="2">
    <source>
        <dbReference type="ARBA" id="ARBA00012513"/>
    </source>
</evidence>
<dbReference type="InterPro" id="IPR020472">
    <property type="entry name" value="WD40_PAC1"/>
</dbReference>
<dbReference type="EC" id="2.7.11.1" evidence="2"/>
<evidence type="ECO:0000256" key="12">
    <source>
        <dbReference type="PROSITE-ProRule" id="PRU00221"/>
    </source>
</evidence>
<evidence type="ECO:0000256" key="8">
    <source>
        <dbReference type="ARBA" id="ARBA00022777"/>
    </source>
</evidence>
<protein>
    <recommendedName>
        <fullName evidence="2">non-specific serine/threonine protein kinase</fullName>
        <ecNumber evidence="2">2.7.11.1</ecNumber>
    </recommendedName>
</protein>
<evidence type="ECO:0000313" key="16">
    <source>
        <dbReference type="WBParaSite" id="HNAJ_0000244901-mRNA-1"/>
    </source>
</evidence>
<dbReference type="InterPro" id="IPR011009">
    <property type="entry name" value="Kinase-like_dom_sf"/>
</dbReference>
<dbReference type="InterPro" id="IPR045216">
    <property type="entry name" value="CK2_alpha"/>
</dbReference>
<dbReference type="Gene3D" id="2.130.10.10">
    <property type="entry name" value="YVTN repeat-like/Quinoprotein amine dehydrogenase"/>
    <property type="match status" value="1"/>
</dbReference>
<keyword evidence="6" id="KW-0677">Repeat</keyword>
<evidence type="ECO:0000256" key="5">
    <source>
        <dbReference type="ARBA" id="ARBA00022679"/>
    </source>
</evidence>
<comment type="subcellular location">
    <subcellularLocation>
        <location evidence="1">Cytoplasmic vesicle</location>
        <location evidence="1">Autophagosome</location>
    </subcellularLocation>
</comment>
<dbReference type="GO" id="GO:0005776">
    <property type="term" value="C:autophagosome"/>
    <property type="evidence" value="ECO:0007669"/>
    <property type="project" value="UniProtKB-SubCell"/>
</dbReference>
<feature type="repeat" description="WD" evidence="12">
    <location>
        <begin position="581"/>
        <end position="623"/>
    </location>
</feature>
<reference evidence="14 15" key="2">
    <citation type="submission" date="2018-11" db="EMBL/GenBank/DDBJ databases">
        <authorList>
            <consortium name="Pathogen Informatics"/>
        </authorList>
    </citation>
    <scope>NUCLEOTIDE SEQUENCE [LARGE SCALE GENOMIC DNA]</scope>
</reference>
<evidence type="ECO:0000256" key="11">
    <source>
        <dbReference type="ARBA" id="ARBA00048679"/>
    </source>
</evidence>
<evidence type="ECO:0000256" key="1">
    <source>
        <dbReference type="ARBA" id="ARBA00004419"/>
    </source>
</evidence>
<dbReference type="PROSITE" id="PS50082">
    <property type="entry name" value="WD_REPEATS_2"/>
    <property type="match status" value="3"/>
</dbReference>
<feature type="domain" description="Protein kinase" evidence="13">
    <location>
        <begin position="213"/>
        <end position="522"/>
    </location>
</feature>
<dbReference type="GO" id="GO:0005956">
    <property type="term" value="C:protein kinase CK2 complex"/>
    <property type="evidence" value="ECO:0007669"/>
    <property type="project" value="TreeGrafter"/>
</dbReference>
<dbReference type="SUPFAM" id="SSF56112">
    <property type="entry name" value="Protein kinase-like (PK-like)"/>
    <property type="match status" value="2"/>
</dbReference>
<dbReference type="GO" id="GO:0005634">
    <property type="term" value="C:nucleus"/>
    <property type="evidence" value="ECO:0007669"/>
    <property type="project" value="TreeGrafter"/>
</dbReference>
<dbReference type="GO" id="GO:0051726">
    <property type="term" value="P:regulation of cell cycle"/>
    <property type="evidence" value="ECO:0007669"/>
    <property type="project" value="TreeGrafter"/>
</dbReference>
<comment type="catalytic activity">
    <reaction evidence="10">
        <text>L-threonyl-[protein] + ATP = O-phospho-L-threonyl-[protein] + ADP + H(+)</text>
        <dbReference type="Rhea" id="RHEA:46608"/>
        <dbReference type="Rhea" id="RHEA-COMP:11060"/>
        <dbReference type="Rhea" id="RHEA-COMP:11605"/>
        <dbReference type="ChEBI" id="CHEBI:15378"/>
        <dbReference type="ChEBI" id="CHEBI:30013"/>
        <dbReference type="ChEBI" id="CHEBI:30616"/>
        <dbReference type="ChEBI" id="CHEBI:61977"/>
        <dbReference type="ChEBI" id="CHEBI:456216"/>
        <dbReference type="EC" id="2.7.11.1"/>
    </reaction>
</comment>
<dbReference type="WBParaSite" id="HNAJ_0000244901-mRNA-1">
    <property type="protein sequence ID" value="HNAJ_0000244901-mRNA-1"/>
    <property type="gene ID" value="HNAJ_0000244901"/>
</dbReference>
<keyword evidence="9" id="KW-0067">ATP-binding</keyword>
<organism evidence="16">
    <name type="scientific">Rodentolepis nana</name>
    <name type="common">Dwarf tapeworm</name>
    <name type="synonym">Hymenolepis nana</name>
    <dbReference type="NCBI Taxonomy" id="102285"/>
    <lineage>
        <taxon>Eukaryota</taxon>
        <taxon>Metazoa</taxon>
        <taxon>Spiralia</taxon>
        <taxon>Lophotrochozoa</taxon>
        <taxon>Platyhelminthes</taxon>
        <taxon>Cestoda</taxon>
        <taxon>Eucestoda</taxon>
        <taxon>Cyclophyllidea</taxon>
        <taxon>Hymenolepididae</taxon>
        <taxon>Rodentolepis</taxon>
    </lineage>
</organism>
<dbReference type="PROSITE" id="PS50294">
    <property type="entry name" value="WD_REPEATS_REGION"/>
    <property type="match status" value="3"/>
</dbReference>
<evidence type="ECO:0000256" key="9">
    <source>
        <dbReference type="ARBA" id="ARBA00022840"/>
    </source>
</evidence>
<dbReference type="PANTHER" id="PTHR24054:SF0">
    <property type="entry name" value="CASEIN KINASE II SUBUNIT ALPHA"/>
    <property type="match status" value="1"/>
</dbReference>
<dbReference type="PRINTS" id="PR00320">
    <property type="entry name" value="GPROTEINBRPT"/>
</dbReference>
<feature type="domain" description="Protein kinase" evidence="13">
    <location>
        <begin position="1"/>
        <end position="216"/>
    </location>
</feature>
<dbReference type="PROSITE" id="PS00108">
    <property type="entry name" value="PROTEIN_KINASE_ST"/>
    <property type="match status" value="1"/>
</dbReference>
<dbReference type="InterPro" id="IPR019775">
    <property type="entry name" value="WD40_repeat_CS"/>
</dbReference>
<dbReference type="InterPro" id="IPR000719">
    <property type="entry name" value="Prot_kinase_dom"/>
</dbReference>
<dbReference type="GO" id="GO:0005829">
    <property type="term" value="C:cytosol"/>
    <property type="evidence" value="ECO:0007669"/>
    <property type="project" value="TreeGrafter"/>
</dbReference>
<dbReference type="GO" id="GO:0005524">
    <property type="term" value="F:ATP binding"/>
    <property type="evidence" value="ECO:0007669"/>
    <property type="project" value="UniProtKB-KW"/>
</dbReference>
<dbReference type="Pfam" id="PF00400">
    <property type="entry name" value="WD40"/>
    <property type="match status" value="4"/>
</dbReference>
<gene>
    <name evidence="14" type="ORF">HNAJ_LOCUS2448</name>
</gene>